<dbReference type="RefSeq" id="WP_197957132.1">
    <property type="nucleotide sequence ID" value="NZ_CP065668.1"/>
</dbReference>
<evidence type="ECO:0000313" key="4">
    <source>
        <dbReference type="EMBL" id="QPS10804.1"/>
    </source>
</evidence>
<dbReference type="SUPFAM" id="SSF63380">
    <property type="entry name" value="Riboflavin synthase domain-like"/>
    <property type="match status" value="1"/>
</dbReference>
<feature type="domain" description="FAD-binding FR-type" evidence="3">
    <location>
        <begin position="11"/>
        <end position="136"/>
    </location>
</feature>
<feature type="region of interest" description="Disordered" evidence="2">
    <location>
        <begin position="93"/>
        <end position="112"/>
    </location>
</feature>
<dbReference type="Gene3D" id="3.40.50.80">
    <property type="entry name" value="Nucleotide-binding domain of ferredoxin-NADP reductase (FNR) module"/>
    <property type="match status" value="1"/>
</dbReference>
<dbReference type="PROSITE" id="PS51384">
    <property type="entry name" value="FAD_FR"/>
    <property type="match status" value="1"/>
</dbReference>
<name>A0A7T2S8E2_DELAC</name>
<dbReference type="Gene3D" id="2.40.30.10">
    <property type="entry name" value="Translation factors"/>
    <property type="match status" value="2"/>
</dbReference>
<reference evidence="4 5" key="1">
    <citation type="submission" date="2020-12" db="EMBL/GenBank/DDBJ databases">
        <title>FDA dAtabase for Regulatory Grade micrObial Sequences (FDA-ARGOS): Supporting development and validation of Infectious Disease Dx tests.</title>
        <authorList>
            <person name="Sproer C."/>
            <person name="Gronow S."/>
            <person name="Severitt S."/>
            <person name="Schroder I."/>
            <person name="Tallon L."/>
            <person name="Sadzewicz L."/>
            <person name="Zhao X."/>
            <person name="Boylan J."/>
            <person name="Ott S."/>
            <person name="Bowen H."/>
            <person name="Vavikolanu K."/>
            <person name="Mehta A."/>
            <person name="Aluvathingal J."/>
            <person name="Nadendla S."/>
            <person name="Lowell S."/>
            <person name="Myers T."/>
            <person name="Yan Y."/>
            <person name="Sichtig H."/>
        </authorList>
    </citation>
    <scope>NUCLEOTIDE SEQUENCE [LARGE SCALE GENOMIC DNA]</scope>
    <source>
        <strain evidence="4 5">FDAARGOS_909</strain>
    </source>
</reference>
<dbReference type="Pfam" id="PF08021">
    <property type="entry name" value="FAD_binding_9"/>
    <property type="match status" value="2"/>
</dbReference>
<comment type="similarity">
    <text evidence="1">Belongs to the SIP oxidoreductase family.</text>
</comment>
<dbReference type="EMBL" id="CP065668">
    <property type="protein sequence ID" value="QPS10804.1"/>
    <property type="molecule type" value="Genomic_DNA"/>
</dbReference>
<accession>A0A7T2S8E2</accession>
<dbReference type="InterPro" id="IPR013113">
    <property type="entry name" value="SIP_FAD-bd"/>
</dbReference>
<dbReference type="AlphaFoldDB" id="A0A7T2S8E2"/>
<gene>
    <name evidence="4" type="ORF">I6G66_12760</name>
</gene>
<dbReference type="Proteomes" id="UP000594778">
    <property type="component" value="Chromosome"/>
</dbReference>
<dbReference type="InterPro" id="IPR017938">
    <property type="entry name" value="Riboflavin_synthase-like_b-brl"/>
</dbReference>
<dbReference type="Pfam" id="PF04954">
    <property type="entry name" value="SIP"/>
    <property type="match status" value="1"/>
</dbReference>
<sequence length="263" mass="27865">MSESLHAPAGTQRALGTVVKVQSVTPRMRRITLGGEQIAAFSRAPAVATPAAWVKLFLPTGEGRAYTLRSVDRQAGTLDIDLVLHGDAFTNGHTAGQAQKAPDAHGGDGPASRWAAQARVGEQVAIAGPRSGGFAPPAGTDWLMLAGDGSALPAMQSIAACLPASARVKAYVEITDDGECQPMDSAARWRTEWITAAPGQPGQRLCQRLMYRPLPPGNGYLWMAGESGAMRALKRHFLDRGIAPSQLSAKGYWKCGEADHKDR</sequence>
<dbReference type="PANTHER" id="PTHR30157">
    <property type="entry name" value="FERRIC REDUCTASE, NADPH-DEPENDENT"/>
    <property type="match status" value="1"/>
</dbReference>
<dbReference type="CDD" id="cd06193">
    <property type="entry name" value="siderophore_interacting"/>
    <property type="match status" value="1"/>
</dbReference>
<proteinExistence type="inferred from homology"/>
<dbReference type="InterPro" id="IPR017927">
    <property type="entry name" value="FAD-bd_FR_type"/>
</dbReference>
<dbReference type="PANTHER" id="PTHR30157:SF0">
    <property type="entry name" value="NADPH-DEPENDENT FERRIC-CHELATE REDUCTASE"/>
    <property type="match status" value="1"/>
</dbReference>
<evidence type="ECO:0000313" key="5">
    <source>
        <dbReference type="Proteomes" id="UP000594778"/>
    </source>
</evidence>
<dbReference type="GO" id="GO:0016491">
    <property type="term" value="F:oxidoreductase activity"/>
    <property type="evidence" value="ECO:0007669"/>
    <property type="project" value="InterPro"/>
</dbReference>
<dbReference type="InterPro" id="IPR039261">
    <property type="entry name" value="FNR_nucleotide-bd"/>
</dbReference>
<evidence type="ECO:0000256" key="1">
    <source>
        <dbReference type="ARBA" id="ARBA00035644"/>
    </source>
</evidence>
<dbReference type="InterPro" id="IPR007037">
    <property type="entry name" value="SIP_rossman_dom"/>
</dbReference>
<dbReference type="InterPro" id="IPR039374">
    <property type="entry name" value="SIP_fam"/>
</dbReference>
<organism evidence="4 5">
    <name type="scientific">Delftia acidovorans</name>
    <name type="common">Pseudomonas acidovorans</name>
    <name type="synonym">Comamonas acidovorans</name>
    <dbReference type="NCBI Taxonomy" id="80866"/>
    <lineage>
        <taxon>Bacteria</taxon>
        <taxon>Pseudomonadati</taxon>
        <taxon>Pseudomonadota</taxon>
        <taxon>Betaproteobacteria</taxon>
        <taxon>Burkholderiales</taxon>
        <taxon>Comamonadaceae</taxon>
        <taxon>Delftia</taxon>
    </lineage>
</organism>
<protein>
    <submittedName>
        <fullName evidence="4">Siderophore-interacting protein</fullName>
    </submittedName>
</protein>
<evidence type="ECO:0000256" key="2">
    <source>
        <dbReference type="SAM" id="MobiDB-lite"/>
    </source>
</evidence>
<evidence type="ECO:0000259" key="3">
    <source>
        <dbReference type="PROSITE" id="PS51384"/>
    </source>
</evidence>